<dbReference type="Gene3D" id="2.40.50.100">
    <property type="match status" value="1"/>
</dbReference>
<dbReference type="EMBL" id="LIAE01008680">
    <property type="protein sequence ID" value="PAV72949.1"/>
    <property type="molecule type" value="Genomic_DNA"/>
</dbReference>
<dbReference type="Pfam" id="PF01597">
    <property type="entry name" value="GCV_H"/>
    <property type="match status" value="1"/>
</dbReference>
<evidence type="ECO:0000256" key="1">
    <source>
        <dbReference type="ARBA" id="ARBA00009249"/>
    </source>
</evidence>
<evidence type="ECO:0000256" key="3">
    <source>
        <dbReference type="PIRSR" id="PIRSR617453-50"/>
    </source>
</evidence>
<dbReference type="GO" id="GO:0005739">
    <property type="term" value="C:mitochondrion"/>
    <property type="evidence" value="ECO:0007669"/>
    <property type="project" value="UniProtKB-SubCell"/>
</dbReference>
<sequence length="159" mass="17748">MSGATLLRGTSQLLLRQFDFIQTRSLSISATVFKERFYTKKHEWVKVENGIGTVGITDFAAEQLGDVVYVELPEEGKQIDKGDSTGAVESVKAASDIYAPISGTVSERNTLLESEPSTINKSPFDKGWIYKLKVKDENELKELLNDKQYEELKASEEGH</sequence>
<dbReference type="InterPro" id="IPR002930">
    <property type="entry name" value="GCV_H"/>
</dbReference>
<dbReference type="PANTHER" id="PTHR11715:SF3">
    <property type="entry name" value="GLYCINE CLEAVAGE SYSTEM H PROTEIN-RELATED"/>
    <property type="match status" value="1"/>
</dbReference>
<dbReference type="GO" id="GO:0005960">
    <property type="term" value="C:glycine cleavage complex"/>
    <property type="evidence" value="ECO:0007669"/>
    <property type="project" value="UniProtKB-UniRule"/>
</dbReference>
<dbReference type="GO" id="GO:0009249">
    <property type="term" value="P:protein lipoylation"/>
    <property type="evidence" value="ECO:0007669"/>
    <property type="project" value="TreeGrafter"/>
</dbReference>
<dbReference type="PANTHER" id="PTHR11715">
    <property type="entry name" value="GLYCINE CLEAVAGE SYSTEM H PROTEIN"/>
    <property type="match status" value="1"/>
</dbReference>
<dbReference type="NCBIfam" id="NF002270">
    <property type="entry name" value="PRK01202.1"/>
    <property type="match status" value="1"/>
</dbReference>
<dbReference type="InterPro" id="IPR017453">
    <property type="entry name" value="GCV_H_sub"/>
</dbReference>
<comment type="similarity">
    <text evidence="1 4">Belongs to the GcvH family.</text>
</comment>
<evidence type="ECO:0000313" key="6">
    <source>
        <dbReference type="EMBL" id="PAV72949.1"/>
    </source>
</evidence>
<dbReference type="OrthoDB" id="10264154at2759"/>
<comment type="subcellular location">
    <subcellularLocation>
        <location evidence="4">Mitochondrion</location>
    </subcellularLocation>
</comment>
<comment type="cofactor">
    <cofactor evidence="4">
        <name>(R)-lipoate</name>
        <dbReference type="ChEBI" id="CHEBI:83088"/>
    </cofactor>
    <text evidence="4">Binds 1 lipoyl cofactor covalently.</text>
</comment>
<keyword evidence="7" id="KW-1185">Reference proteome</keyword>
<keyword evidence="4" id="KW-0496">Mitochondrion</keyword>
<dbReference type="InterPro" id="IPR011053">
    <property type="entry name" value="Single_hybrid_motif"/>
</dbReference>
<dbReference type="AlphaFoldDB" id="A0A2A2KGG9"/>
<feature type="domain" description="Lipoyl-binding" evidence="5">
    <location>
        <begin position="51"/>
        <end position="133"/>
    </location>
</feature>
<comment type="caution">
    <text evidence="6">The sequence shown here is derived from an EMBL/GenBank/DDBJ whole genome shotgun (WGS) entry which is preliminary data.</text>
</comment>
<dbReference type="NCBIfam" id="TIGR00527">
    <property type="entry name" value="gcvH"/>
    <property type="match status" value="1"/>
</dbReference>
<feature type="modified residue" description="N6-lipoyllysine" evidence="3">
    <location>
        <position position="92"/>
    </location>
</feature>
<proteinExistence type="inferred from homology"/>
<keyword evidence="4" id="KW-0809">Transit peptide</keyword>
<comment type="subunit">
    <text evidence="4">The glycine cleavage system is composed of four proteins: P, T, L and H.</text>
</comment>
<accession>A0A2A2KGG9</accession>
<comment type="function">
    <text evidence="4">The H protein shuttles the methylamine group of glycine from the P protein to the T protein.</text>
</comment>
<keyword evidence="2 3" id="KW-0450">Lipoyl</keyword>
<dbReference type="PROSITE" id="PS50968">
    <property type="entry name" value="BIOTINYL_LIPOYL"/>
    <property type="match status" value="1"/>
</dbReference>
<evidence type="ECO:0000313" key="7">
    <source>
        <dbReference type="Proteomes" id="UP000218231"/>
    </source>
</evidence>
<organism evidence="6 7">
    <name type="scientific">Diploscapter pachys</name>
    <dbReference type="NCBI Taxonomy" id="2018661"/>
    <lineage>
        <taxon>Eukaryota</taxon>
        <taxon>Metazoa</taxon>
        <taxon>Ecdysozoa</taxon>
        <taxon>Nematoda</taxon>
        <taxon>Chromadorea</taxon>
        <taxon>Rhabditida</taxon>
        <taxon>Rhabditina</taxon>
        <taxon>Rhabditomorpha</taxon>
        <taxon>Rhabditoidea</taxon>
        <taxon>Rhabditidae</taxon>
        <taxon>Diploscapter</taxon>
    </lineage>
</organism>
<evidence type="ECO:0000256" key="2">
    <source>
        <dbReference type="ARBA" id="ARBA00022823"/>
    </source>
</evidence>
<protein>
    <recommendedName>
        <fullName evidence="4">Glycine cleavage system H protein</fullName>
    </recommendedName>
</protein>
<dbReference type="Proteomes" id="UP000218231">
    <property type="component" value="Unassembled WGS sequence"/>
</dbReference>
<evidence type="ECO:0000259" key="5">
    <source>
        <dbReference type="PROSITE" id="PS50968"/>
    </source>
</evidence>
<dbReference type="InterPro" id="IPR033753">
    <property type="entry name" value="GCV_H/Fam206"/>
</dbReference>
<dbReference type="CDD" id="cd06848">
    <property type="entry name" value="GCS_H"/>
    <property type="match status" value="1"/>
</dbReference>
<dbReference type="GO" id="GO:0019464">
    <property type="term" value="P:glycine decarboxylation via glycine cleavage system"/>
    <property type="evidence" value="ECO:0007669"/>
    <property type="project" value="UniProtKB-UniRule"/>
</dbReference>
<dbReference type="HAMAP" id="MF_00272">
    <property type="entry name" value="GcvH"/>
    <property type="match status" value="1"/>
</dbReference>
<gene>
    <name evidence="6" type="ORF">WR25_09796</name>
</gene>
<evidence type="ECO:0000256" key="4">
    <source>
        <dbReference type="RuleBase" id="RU364055"/>
    </source>
</evidence>
<name>A0A2A2KGG9_9BILA</name>
<dbReference type="STRING" id="2018661.A0A2A2KGG9"/>
<reference evidence="6 7" key="1">
    <citation type="journal article" date="2017" name="Curr. Biol.">
        <title>Genome architecture and evolution of a unichromosomal asexual nematode.</title>
        <authorList>
            <person name="Fradin H."/>
            <person name="Zegar C."/>
            <person name="Gutwein M."/>
            <person name="Lucas J."/>
            <person name="Kovtun M."/>
            <person name="Corcoran D."/>
            <person name="Baugh L.R."/>
            <person name="Kiontke K."/>
            <person name="Gunsalus K."/>
            <person name="Fitch D.H."/>
            <person name="Piano F."/>
        </authorList>
    </citation>
    <scope>NUCLEOTIDE SEQUENCE [LARGE SCALE GENOMIC DNA]</scope>
    <source>
        <strain evidence="6">PF1309</strain>
    </source>
</reference>
<dbReference type="SUPFAM" id="SSF51230">
    <property type="entry name" value="Single hybrid motif"/>
    <property type="match status" value="1"/>
</dbReference>
<dbReference type="InterPro" id="IPR000089">
    <property type="entry name" value="Biotin_lipoyl"/>
</dbReference>